<evidence type="ECO:0000313" key="4">
    <source>
        <dbReference type="Proteomes" id="UP001497644"/>
    </source>
</evidence>
<proteinExistence type="predicted"/>
<feature type="coiled-coil region" evidence="1">
    <location>
        <begin position="432"/>
        <end position="584"/>
    </location>
</feature>
<evidence type="ECO:0000256" key="1">
    <source>
        <dbReference type="SAM" id="Coils"/>
    </source>
</evidence>
<keyword evidence="4" id="KW-1185">Reference proteome</keyword>
<name>A0AAV2N5P5_9HYME</name>
<protein>
    <submittedName>
        <fullName evidence="3">Uncharacterized protein</fullName>
    </submittedName>
</protein>
<dbReference type="GO" id="GO:0007076">
    <property type="term" value="P:mitotic chromosome condensation"/>
    <property type="evidence" value="ECO:0007669"/>
    <property type="project" value="TreeGrafter"/>
</dbReference>
<dbReference type="Proteomes" id="UP001497644">
    <property type="component" value="Chromosome 10"/>
</dbReference>
<dbReference type="EMBL" id="OZ034833">
    <property type="protein sequence ID" value="CAL1675188.1"/>
    <property type="molecule type" value="Genomic_DNA"/>
</dbReference>
<dbReference type="PANTHER" id="PTHR43941:SF1">
    <property type="entry name" value="STRUCTURAL MAINTENANCE OF CHROMOSOMES PROTEIN 2"/>
    <property type="match status" value="1"/>
</dbReference>
<gene>
    <name evidence="3" type="ORF">LPLAT_LOCUS1671</name>
</gene>
<feature type="compositionally biased region" description="Basic and acidic residues" evidence="2">
    <location>
        <begin position="652"/>
        <end position="663"/>
    </location>
</feature>
<dbReference type="GO" id="GO:0000796">
    <property type="term" value="C:condensin complex"/>
    <property type="evidence" value="ECO:0007669"/>
    <property type="project" value="TreeGrafter"/>
</dbReference>
<reference evidence="3" key="1">
    <citation type="submission" date="2024-04" db="EMBL/GenBank/DDBJ databases">
        <authorList>
            <consortium name="Molecular Ecology Group"/>
        </authorList>
    </citation>
    <scope>NUCLEOTIDE SEQUENCE</scope>
</reference>
<sequence length="1352" mass="156737">MSDGYLDDYLPVIAIDVAIEEKTRIAKMAVATLHKLHNMMRQMKDWRDDSAKLKSNIWRMKMALYADDKNENDNQQIDPLIVHQRTEIIRLEQANDTLENEVTSLKDALTKAEEDIARVAVSEISDKIARIEDAFSSEKERLNDEILRLRKQLREAKEGSETSIVLEQLREKLNEFERGDRTIEAVFANAIGKIVETVVGLSEELVNVSETLYRFKIKNRNLHLKVDKLRAMLRLRCGSNAEYCKRIGELNNLAEQLMGEMGRLKVIRENANCGESSDATDISDVVRHVERLMNDLRNNLKSDHQAIVAAGDPDCLKYMKKVVNLKVNLKVLSVELRRSNVPIHKRSCESFRYKKYLETASSLNDFLKEIGMEIEKIKIKPMDKHCRIGGISGSQYMTKIIELQNIVRKSIAVTAVIKQSPFEIINTNGKAMKELEDLIDRLCSKIKDLEIFDDRASLYERIVHLETLIMDLKLELVEKNERINALNDDYVSVKLTLERDCKKYERIIDDMRDENESLQEDIKRRKQEILELSLENEHSEQRVAEMQLTKVEIDTVRKKLQNLRDDKETLLGETEEMRNNLRERDKEIENIIIQRNALKGVLGAEVEDLKMKLGIASDENVKLRSIIEGLRKQEERERLDKLKSSVVESDGENDRDNGEYSRERARNLRDELERLKAEPNEPEISLNEANERIGYLKCALDKAVDDRARLEDEISNLKSNEQSLTYRLNVQTSADKETSREFDRTMAENKALGSKVKQLQNEKEQLEAELSKLRSEKGLLDRSMADADNKCAALHDQVNKFKSERNGLREKMSEQETAAENLKFELKRAREDLDEATAQSTRLRLENSRIVGDLDALSLRTTETEDRVRVLLTEKNELATRINELDDENVALRERLNKARAENEYFFAELNKSRVENDKAEARNALLQVTCDERERDNGELRKERDDARVRLNEIGNECRILGNQLRIQRTKYEALRFAAAALHHENNDRKSHLNKIDMLHPFATDYEREFANAHNKVKHRQDYSDATRTSVKVEIGERRHGETELKVKSDTYTGHDDKVKIKDKPNGELKRTENKALKLERANLRSENSEITMELARTKDEFESPLAWTKGSNDEEIIGSILRKFDIVNIWYRKEIGNYFRYFHDPKMFDDKERSTVAIDQLQVENRALKMKADILRDSLNSSLMNGEKTKSDFGRATEEIQALKLELMNLRDEKAALRSRLEMFKKELNALKSEKMALKDELAASRKSNFDLRLKVNGLLSVNEKLKETNVGLEGHLRDTLREMNENTAVFVTSEKSSRNNFESTLNDDLKRHNFPKRNLRTINRLDCAFSKNPGLQFVKEDLQHIEGQK</sequence>
<dbReference type="GO" id="GO:0000785">
    <property type="term" value="C:chromatin"/>
    <property type="evidence" value="ECO:0007669"/>
    <property type="project" value="TreeGrafter"/>
</dbReference>
<feature type="coiled-coil region" evidence="1">
    <location>
        <begin position="1160"/>
        <end position="1250"/>
    </location>
</feature>
<keyword evidence="1" id="KW-0175">Coiled coil</keyword>
<evidence type="ECO:0000256" key="2">
    <source>
        <dbReference type="SAM" id="MobiDB-lite"/>
    </source>
</evidence>
<dbReference type="PANTHER" id="PTHR43941">
    <property type="entry name" value="STRUCTURAL MAINTENANCE OF CHROMOSOMES PROTEIN 2"/>
    <property type="match status" value="1"/>
</dbReference>
<evidence type="ECO:0000313" key="3">
    <source>
        <dbReference type="EMBL" id="CAL1675188.1"/>
    </source>
</evidence>
<feature type="coiled-coil region" evidence="1">
    <location>
        <begin position="81"/>
        <end position="159"/>
    </location>
</feature>
<dbReference type="GO" id="GO:0000793">
    <property type="term" value="C:condensed chromosome"/>
    <property type="evidence" value="ECO:0007669"/>
    <property type="project" value="TreeGrafter"/>
</dbReference>
<feature type="region of interest" description="Disordered" evidence="2">
    <location>
        <begin position="639"/>
        <end position="663"/>
    </location>
</feature>
<feature type="coiled-coil region" evidence="1">
    <location>
        <begin position="1070"/>
        <end position="1102"/>
    </location>
</feature>
<organism evidence="3 4">
    <name type="scientific">Lasius platythorax</name>
    <dbReference type="NCBI Taxonomy" id="488582"/>
    <lineage>
        <taxon>Eukaryota</taxon>
        <taxon>Metazoa</taxon>
        <taxon>Ecdysozoa</taxon>
        <taxon>Arthropoda</taxon>
        <taxon>Hexapoda</taxon>
        <taxon>Insecta</taxon>
        <taxon>Pterygota</taxon>
        <taxon>Neoptera</taxon>
        <taxon>Endopterygota</taxon>
        <taxon>Hymenoptera</taxon>
        <taxon>Apocrita</taxon>
        <taxon>Aculeata</taxon>
        <taxon>Formicoidea</taxon>
        <taxon>Formicidae</taxon>
        <taxon>Formicinae</taxon>
        <taxon>Lasius</taxon>
        <taxon>Lasius</taxon>
    </lineage>
</organism>
<accession>A0AAV2N5P5</accession>
<dbReference type="Gene3D" id="6.10.250.3110">
    <property type="match status" value="1"/>
</dbReference>
<dbReference type="GO" id="GO:0003682">
    <property type="term" value="F:chromatin binding"/>
    <property type="evidence" value="ECO:0007669"/>
    <property type="project" value="TreeGrafter"/>
</dbReference>